<dbReference type="NCBIfam" id="NF003952">
    <property type="entry name" value="PRK05450.1-5"/>
    <property type="match status" value="1"/>
</dbReference>
<evidence type="ECO:0000256" key="5">
    <source>
        <dbReference type="HAMAP-Rule" id="MF_00057"/>
    </source>
</evidence>
<keyword evidence="3 5" id="KW-0548">Nucleotidyltransferase</keyword>
<sequence>MSIVYGCYGIIPARYDSSRFPGKPLADICGKPMFWHVWNRASKCPEMDKVVLATDSSIIMEAAEKHGVPAVMTADTHTSGTDRVLEAARKLGLPSDSVVVNIQGDEPCLAPEMLSELISPFADGNVRVTTLASPISAAEAVSPDRVKVALAKDSRALYFSRSPIPFSHQGDGDYLLHIGLYGFRMEALETFAGLPVSPLEKRERLEQLRLLENQISIHVTITEHSCHGVDRPEDLDTAIKILEREKI</sequence>
<evidence type="ECO:0000313" key="6">
    <source>
        <dbReference type="EMBL" id="CCO23933.1"/>
    </source>
</evidence>
<dbReference type="GO" id="GO:0033468">
    <property type="term" value="P:CMP-keto-3-deoxy-D-manno-octulosonic acid biosynthetic process"/>
    <property type="evidence" value="ECO:0007669"/>
    <property type="project" value="UniProtKB-UniRule"/>
</dbReference>
<dbReference type="NCBIfam" id="NF003950">
    <property type="entry name" value="PRK05450.1-3"/>
    <property type="match status" value="1"/>
</dbReference>
<accession>L0RAZ5</accession>
<dbReference type="SUPFAM" id="SSF53448">
    <property type="entry name" value="Nucleotide-diphospho-sugar transferases"/>
    <property type="match status" value="1"/>
</dbReference>
<comment type="pathway">
    <text evidence="5">Nucleotide-sugar biosynthesis; CMP-3-deoxy-D-manno-octulosonate biosynthesis; CMP-3-deoxy-D-manno-octulosonate from 3-deoxy-D-manno-octulosonate and CTP: step 1/1.</text>
</comment>
<comment type="similarity">
    <text evidence="5">Belongs to the KdsB family.</text>
</comment>
<dbReference type="FunFam" id="3.90.550.10:FF:000011">
    <property type="entry name" value="3-deoxy-manno-octulosonate cytidylyltransferase"/>
    <property type="match status" value="1"/>
</dbReference>
<evidence type="ECO:0000256" key="1">
    <source>
        <dbReference type="ARBA" id="ARBA00004370"/>
    </source>
</evidence>
<dbReference type="RefSeq" id="WP_015336536.1">
    <property type="nucleotide sequence ID" value="NC_020055.1"/>
</dbReference>
<dbReference type="PATRIC" id="fig|1121451.3.peg.1897"/>
<dbReference type="STRING" id="1121451.DESAM_21656"/>
<reference evidence="6 7" key="1">
    <citation type="submission" date="2012-10" db="EMBL/GenBank/DDBJ databases">
        <authorList>
            <person name="Genoscope - CEA"/>
        </authorList>
    </citation>
    <scope>NUCLEOTIDE SEQUENCE [LARGE SCALE GENOMIC DNA]</scope>
    <source>
        <strain evidence="7">AM13 / DSM 14728</strain>
    </source>
</reference>
<dbReference type="NCBIfam" id="TIGR00466">
    <property type="entry name" value="kdsB"/>
    <property type="match status" value="1"/>
</dbReference>
<dbReference type="InterPro" id="IPR029044">
    <property type="entry name" value="Nucleotide-diphossugar_trans"/>
</dbReference>
<dbReference type="InterPro" id="IPR004528">
    <property type="entry name" value="KdsB"/>
</dbReference>
<dbReference type="EC" id="2.7.7.38" evidence="5"/>
<dbReference type="GO" id="GO:0008690">
    <property type="term" value="F:3-deoxy-manno-octulosonate cytidylyltransferase activity"/>
    <property type="evidence" value="ECO:0007669"/>
    <property type="project" value="UniProtKB-UniRule"/>
</dbReference>
<dbReference type="PANTHER" id="PTHR42866:SF2">
    <property type="entry name" value="3-DEOXY-MANNO-OCTULOSONATE CYTIDYLYLTRANSFERASE, MITOCHONDRIAL"/>
    <property type="match status" value="1"/>
</dbReference>
<keyword evidence="7" id="KW-1185">Reference proteome</keyword>
<dbReference type="Proteomes" id="UP000010808">
    <property type="component" value="Chromosome"/>
</dbReference>
<dbReference type="Pfam" id="PF02348">
    <property type="entry name" value="CTP_transf_3"/>
    <property type="match status" value="1"/>
</dbReference>
<dbReference type="HOGENOM" id="CLU_065038_0_1_7"/>
<dbReference type="Gene3D" id="3.90.550.10">
    <property type="entry name" value="Spore Coat Polysaccharide Biosynthesis Protein SpsA, Chain A"/>
    <property type="match status" value="1"/>
</dbReference>
<gene>
    <name evidence="5 6" type="primary">kdsB</name>
    <name evidence="6" type="ORF">DESAM_21656</name>
</gene>
<dbReference type="UniPathway" id="UPA00358">
    <property type="reaction ID" value="UER00476"/>
</dbReference>
<dbReference type="KEGG" id="dhy:DESAM_21656"/>
<keyword evidence="4 5" id="KW-0448">Lipopolysaccharide biosynthesis</keyword>
<evidence type="ECO:0000256" key="4">
    <source>
        <dbReference type="ARBA" id="ARBA00022985"/>
    </source>
</evidence>
<evidence type="ECO:0000256" key="2">
    <source>
        <dbReference type="ARBA" id="ARBA00022679"/>
    </source>
</evidence>
<evidence type="ECO:0000256" key="3">
    <source>
        <dbReference type="ARBA" id="ARBA00022695"/>
    </source>
</evidence>
<comment type="subcellular location">
    <subcellularLocation>
        <location evidence="5">Cytoplasm</location>
    </subcellularLocation>
    <subcellularLocation>
        <location evidence="1">Membrane</location>
    </subcellularLocation>
</comment>
<dbReference type="AlphaFoldDB" id="L0RAZ5"/>
<dbReference type="GO" id="GO:0016020">
    <property type="term" value="C:membrane"/>
    <property type="evidence" value="ECO:0007669"/>
    <property type="project" value="UniProtKB-SubCell"/>
</dbReference>
<dbReference type="CDD" id="cd02517">
    <property type="entry name" value="CMP-KDO-Synthetase"/>
    <property type="match status" value="1"/>
</dbReference>
<dbReference type="PANTHER" id="PTHR42866">
    <property type="entry name" value="3-DEOXY-MANNO-OCTULOSONATE CYTIDYLYLTRANSFERASE"/>
    <property type="match status" value="1"/>
</dbReference>
<comment type="function">
    <text evidence="5">Activates KDO (a required 8-carbon sugar) for incorporation into bacterial lipopolysaccharide in Gram-negative bacteria.</text>
</comment>
<name>L0RAZ5_9BACT</name>
<dbReference type="HAMAP" id="MF_00057">
    <property type="entry name" value="KdsB"/>
    <property type="match status" value="1"/>
</dbReference>
<keyword evidence="5" id="KW-0963">Cytoplasm</keyword>
<dbReference type="EMBL" id="FO203522">
    <property type="protein sequence ID" value="CCO23933.1"/>
    <property type="molecule type" value="Genomic_DNA"/>
</dbReference>
<dbReference type="GO" id="GO:0009103">
    <property type="term" value="P:lipopolysaccharide biosynthetic process"/>
    <property type="evidence" value="ECO:0007669"/>
    <property type="project" value="UniProtKB-UniRule"/>
</dbReference>
<keyword evidence="2 5" id="KW-0808">Transferase</keyword>
<dbReference type="InterPro" id="IPR003329">
    <property type="entry name" value="Cytidylyl_trans"/>
</dbReference>
<dbReference type="eggNOG" id="COG1212">
    <property type="taxonomic scope" value="Bacteria"/>
</dbReference>
<comment type="catalytic activity">
    <reaction evidence="5">
        <text>3-deoxy-alpha-D-manno-oct-2-ulosonate + CTP = CMP-3-deoxy-beta-D-manno-octulosonate + diphosphate</text>
        <dbReference type="Rhea" id="RHEA:23448"/>
        <dbReference type="ChEBI" id="CHEBI:33019"/>
        <dbReference type="ChEBI" id="CHEBI:37563"/>
        <dbReference type="ChEBI" id="CHEBI:85986"/>
        <dbReference type="ChEBI" id="CHEBI:85987"/>
        <dbReference type="EC" id="2.7.7.38"/>
    </reaction>
</comment>
<organism evidence="6 7">
    <name type="scientific">Maridesulfovibrio hydrothermalis AM13 = DSM 14728</name>
    <dbReference type="NCBI Taxonomy" id="1121451"/>
    <lineage>
        <taxon>Bacteria</taxon>
        <taxon>Pseudomonadati</taxon>
        <taxon>Thermodesulfobacteriota</taxon>
        <taxon>Desulfovibrionia</taxon>
        <taxon>Desulfovibrionales</taxon>
        <taxon>Desulfovibrionaceae</taxon>
        <taxon>Maridesulfovibrio</taxon>
    </lineage>
</organism>
<protein>
    <recommendedName>
        <fullName evidence="5">3-deoxy-manno-octulosonate cytidylyltransferase</fullName>
        <ecNumber evidence="5">2.7.7.38</ecNumber>
    </recommendedName>
    <alternativeName>
        <fullName evidence="5">CMP-2-keto-3-deoxyoctulosonic acid synthase</fullName>
        <shortName evidence="5">CKS</shortName>
        <shortName evidence="5">CMP-KDO synthase</shortName>
    </alternativeName>
</protein>
<dbReference type="NCBIfam" id="NF009905">
    <property type="entry name" value="PRK13368.1"/>
    <property type="match status" value="1"/>
</dbReference>
<dbReference type="OrthoDB" id="9815559at2"/>
<proteinExistence type="inferred from homology"/>
<dbReference type="GO" id="GO:0005829">
    <property type="term" value="C:cytosol"/>
    <property type="evidence" value="ECO:0007669"/>
    <property type="project" value="TreeGrafter"/>
</dbReference>
<evidence type="ECO:0000313" key="7">
    <source>
        <dbReference type="Proteomes" id="UP000010808"/>
    </source>
</evidence>